<dbReference type="AlphaFoldDB" id="A0A8T2U6Y7"/>
<evidence type="ECO:0000256" key="2">
    <source>
        <dbReference type="SAM" id="Coils"/>
    </source>
</evidence>
<comment type="caution">
    <text evidence="5">The sequence shown here is derived from an EMBL/GenBank/DDBJ whole genome shotgun (WGS) entry which is preliminary data.</text>
</comment>
<name>A0A8T2U6Y7_CERRI</name>
<keyword evidence="6" id="KW-1185">Reference proteome</keyword>
<evidence type="ECO:0000256" key="3">
    <source>
        <dbReference type="SAM" id="MobiDB-lite"/>
    </source>
</evidence>
<evidence type="ECO:0000256" key="1">
    <source>
        <dbReference type="ARBA" id="ARBA00004906"/>
    </source>
</evidence>
<organism evidence="5 6">
    <name type="scientific">Ceratopteris richardii</name>
    <name type="common">Triangle waterfern</name>
    <dbReference type="NCBI Taxonomy" id="49495"/>
    <lineage>
        <taxon>Eukaryota</taxon>
        <taxon>Viridiplantae</taxon>
        <taxon>Streptophyta</taxon>
        <taxon>Embryophyta</taxon>
        <taxon>Tracheophyta</taxon>
        <taxon>Polypodiopsida</taxon>
        <taxon>Polypodiidae</taxon>
        <taxon>Polypodiales</taxon>
        <taxon>Pteridineae</taxon>
        <taxon>Pteridaceae</taxon>
        <taxon>Parkerioideae</taxon>
        <taxon>Ceratopteris</taxon>
    </lineage>
</organism>
<evidence type="ECO:0000259" key="4">
    <source>
        <dbReference type="SMART" id="SM00225"/>
    </source>
</evidence>
<dbReference type="InterPro" id="IPR000210">
    <property type="entry name" value="BTB/POZ_dom"/>
</dbReference>
<dbReference type="SMART" id="SM00225">
    <property type="entry name" value="BTB"/>
    <property type="match status" value="1"/>
</dbReference>
<feature type="coiled-coil region" evidence="2">
    <location>
        <begin position="138"/>
        <end position="169"/>
    </location>
</feature>
<proteinExistence type="predicted"/>
<gene>
    <name evidence="5" type="ORF">KP509_09G093200</name>
</gene>
<feature type="domain" description="BTB" evidence="4">
    <location>
        <begin position="31"/>
        <end position="153"/>
    </location>
</feature>
<dbReference type="InterPro" id="IPR011333">
    <property type="entry name" value="SKP1/BTB/POZ_sf"/>
</dbReference>
<dbReference type="Proteomes" id="UP000825935">
    <property type="component" value="Chromosome 9"/>
</dbReference>
<dbReference type="InterPro" id="IPR003131">
    <property type="entry name" value="T1-type_BTB"/>
</dbReference>
<evidence type="ECO:0000313" key="5">
    <source>
        <dbReference type="EMBL" id="KAH7430320.1"/>
    </source>
</evidence>
<dbReference type="PANTHER" id="PTHR11145:SF8">
    <property type="entry name" value="RE57120P"/>
    <property type="match status" value="1"/>
</dbReference>
<dbReference type="GO" id="GO:0051260">
    <property type="term" value="P:protein homooligomerization"/>
    <property type="evidence" value="ECO:0007669"/>
    <property type="project" value="InterPro"/>
</dbReference>
<comment type="pathway">
    <text evidence="1">Protein modification; protein ubiquitination.</text>
</comment>
<dbReference type="EMBL" id="CM035414">
    <property type="protein sequence ID" value="KAH7430320.1"/>
    <property type="molecule type" value="Genomic_DNA"/>
</dbReference>
<dbReference type="OrthoDB" id="2414723at2759"/>
<accession>A0A8T2U6Y7</accession>
<evidence type="ECO:0000313" key="6">
    <source>
        <dbReference type="Proteomes" id="UP000825935"/>
    </source>
</evidence>
<dbReference type="OMA" id="CESHACT"/>
<feature type="region of interest" description="Disordered" evidence="3">
    <location>
        <begin position="1"/>
        <end position="27"/>
    </location>
</feature>
<keyword evidence="2" id="KW-0175">Coiled coil</keyword>
<sequence length="219" mass="24776">MESVRRSQQVVPEGSNQKHNVKQRPSQKHRDRIILCIGGRILQTSKQTLCTDSHSMLAAWVLRHLHDEDEDIRSSRSGDASAGDFNDGDVNENNNVLWIDRDARRFDHVLNYLRNGTIWLEDVASLRAVQEEAVFFGLSGLESLCEERIQALEKLKRQHADEIRQAIRSAIFDFCESHACTSTLSSSSSKGDVLAILRGRRLGASDALQDPVFRTDEDF</sequence>
<protein>
    <recommendedName>
        <fullName evidence="4">BTB domain-containing protein</fullName>
    </recommendedName>
</protein>
<feature type="compositionally biased region" description="Polar residues" evidence="3">
    <location>
        <begin position="1"/>
        <end position="18"/>
    </location>
</feature>
<reference evidence="5" key="1">
    <citation type="submission" date="2021-08" db="EMBL/GenBank/DDBJ databases">
        <title>WGS assembly of Ceratopteris richardii.</title>
        <authorList>
            <person name="Marchant D.B."/>
            <person name="Chen G."/>
            <person name="Jenkins J."/>
            <person name="Shu S."/>
            <person name="Leebens-Mack J."/>
            <person name="Grimwood J."/>
            <person name="Schmutz J."/>
            <person name="Soltis P."/>
            <person name="Soltis D."/>
            <person name="Chen Z.-H."/>
        </authorList>
    </citation>
    <scope>NUCLEOTIDE SEQUENCE</scope>
    <source>
        <strain evidence="5">Whitten #5841</strain>
        <tissue evidence="5">Leaf</tissue>
    </source>
</reference>
<dbReference type="PANTHER" id="PTHR11145">
    <property type="entry name" value="BTB/POZ DOMAIN-CONTAINING ADAPTER FOR CUL3-MEDIATED RHOA DEGRADATION PROTEIN FAMILY MEMBER"/>
    <property type="match status" value="1"/>
</dbReference>
<dbReference type="InterPro" id="IPR045068">
    <property type="entry name" value="BACURD1-3"/>
</dbReference>
<dbReference type="SUPFAM" id="SSF54695">
    <property type="entry name" value="POZ domain"/>
    <property type="match status" value="1"/>
</dbReference>
<dbReference type="Pfam" id="PF02214">
    <property type="entry name" value="BTB_2"/>
    <property type="match status" value="1"/>
</dbReference>
<dbReference type="Gene3D" id="3.30.710.10">
    <property type="entry name" value="Potassium Channel Kv1.1, Chain A"/>
    <property type="match status" value="1"/>
</dbReference>